<keyword evidence="1" id="KW-1133">Transmembrane helix</keyword>
<sequence>MRMTFSTGTPLLVNVTKAVMVAAPIALLYFLLHKGQRKKRIISAGCMVLCAVYLVWFYFPYRYPSDPEDVQQFEVTSEHGISYDPAHVCVMLEPQDGPNWLEITEEEARQIVTLSNNLVFRRSVLHIPGRSTLQPVSPGHYRAPENESIHLRISRPDSDYLSVTCALGEKGFAYYEGTYCVEEPYGRVYGWEPLVAYLRELAVKYGIALPVW</sequence>
<dbReference type="EMBL" id="AAXG02000010">
    <property type="protein sequence ID" value="EDN00632.1"/>
    <property type="molecule type" value="Genomic_DNA"/>
</dbReference>
<evidence type="ECO:0000256" key="1">
    <source>
        <dbReference type="SAM" id="Phobius"/>
    </source>
</evidence>
<feature type="transmembrane region" description="Helical" evidence="1">
    <location>
        <begin position="12"/>
        <end position="32"/>
    </location>
</feature>
<organism evidence="2 3">
    <name type="scientific">Pseudoflavonifractor capillosus ATCC 29799</name>
    <dbReference type="NCBI Taxonomy" id="411467"/>
    <lineage>
        <taxon>Bacteria</taxon>
        <taxon>Bacillati</taxon>
        <taxon>Bacillota</taxon>
        <taxon>Clostridia</taxon>
        <taxon>Eubacteriales</taxon>
        <taxon>Oscillospiraceae</taxon>
        <taxon>Pseudoflavonifractor</taxon>
    </lineage>
</organism>
<dbReference type="Proteomes" id="UP000003639">
    <property type="component" value="Unassembled WGS sequence"/>
</dbReference>
<dbReference type="AlphaFoldDB" id="A6NT68"/>
<proteinExistence type="predicted"/>
<feature type="transmembrane region" description="Helical" evidence="1">
    <location>
        <begin position="41"/>
        <end position="59"/>
    </location>
</feature>
<protein>
    <submittedName>
        <fullName evidence="2">Uncharacterized protein</fullName>
    </submittedName>
</protein>
<reference evidence="2 3" key="1">
    <citation type="submission" date="2007-04" db="EMBL/GenBank/DDBJ databases">
        <authorList>
            <person name="Fulton L."/>
            <person name="Clifton S."/>
            <person name="Fulton B."/>
            <person name="Xu J."/>
            <person name="Minx P."/>
            <person name="Pepin K.H."/>
            <person name="Johnson M."/>
            <person name="Thiruvilangam P."/>
            <person name="Bhonagiri V."/>
            <person name="Nash W.E."/>
            <person name="Mardis E.R."/>
            <person name="Wilson R.K."/>
        </authorList>
    </citation>
    <scope>NUCLEOTIDE SEQUENCE [LARGE SCALE GENOMIC DNA]</scope>
    <source>
        <strain evidence="2 3">ATCC 29799</strain>
    </source>
</reference>
<gene>
    <name evidence="2" type="ORF">BACCAP_01398</name>
</gene>
<evidence type="ECO:0000313" key="3">
    <source>
        <dbReference type="Proteomes" id="UP000003639"/>
    </source>
</evidence>
<name>A6NT68_9FIRM</name>
<keyword evidence="1" id="KW-0472">Membrane</keyword>
<reference evidence="2 3" key="2">
    <citation type="submission" date="2007-06" db="EMBL/GenBank/DDBJ databases">
        <title>Draft genome sequence of Pseudoflavonifractor capillosus ATCC 29799.</title>
        <authorList>
            <person name="Sudarsanam P."/>
            <person name="Ley R."/>
            <person name="Guruge J."/>
            <person name="Turnbaugh P.J."/>
            <person name="Mahowald M."/>
            <person name="Liep D."/>
            <person name="Gordon J."/>
        </authorList>
    </citation>
    <scope>NUCLEOTIDE SEQUENCE [LARGE SCALE GENOMIC DNA]</scope>
    <source>
        <strain evidence="2 3">ATCC 29799</strain>
    </source>
</reference>
<accession>A6NT68</accession>
<comment type="caution">
    <text evidence="2">The sequence shown here is derived from an EMBL/GenBank/DDBJ whole genome shotgun (WGS) entry which is preliminary data.</text>
</comment>
<keyword evidence="1" id="KW-0812">Transmembrane</keyword>
<evidence type="ECO:0000313" key="2">
    <source>
        <dbReference type="EMBL" id="EDN00632.1"/>
    </source>
</evidence>
<keyword evidence="3" id="KW-1185">Reference proteome</keyword>